<dbReference type="Proteomes" id="UP000266841">
    <property type="component" value="Unassembled WGS sequence"/>
</dbReference>
<accession>K0TBI6</accession>
<evidence type="ECO:0000256" key="1">
    <source>
        <dbReference type="ARBA" id="ARBA00022737"/>
    </source>
</evidence>
<sequence length="745" mass="82741">MEIPGADSRNRQEVVLSGFGKSWKSMERTQRTGSTQVQKRRPTPHAGKLTSSDWADWYGRLALAIVAETSAMVNVWTVLPSRWTTSAEQQVSEMRVGSSSPCLTPPLSVAVVTRDAQINTKKMVHEARQMRKKYAAAIACCYFSSHSIATCFTASARRPRCDKTSLSARAHTQILRKKIIKCNDVPAALDLLGSAYPHFRVNDVSTPKNLIDSLIVDESPRHAEAYASAGTEVVVDGECIVATMEVLRRSGSSSRVYLALKLLRLSVLYSARNRNYQSGIQDDGQIRRIYKSVISLLGDNTDDGAKKSELILHLLHTHMPKQAGVQPGIEVFHASISSLGKLGRPDVVLNLLSELEDRSTQSGSVGIDRMSYQTAISTLSKHGSCHEALEVLDRMKRNGFRPNINTYNELLIGVAKAAGLSRQSSWHQVAIAVLDELVEEGCTPSDQTYSSVISCCGKDGAWDAAANIQARASRNLNQQIGGRAENQDTQTRIFYENLDHYRKADFGKEAWWEIGQYCKADGDMYMIGIQPHRNPLRNGLSLVFYNHGNTKLGRMLLKNDSFKDNTSSSLIGMEVTRSRRGEGLSKVFLAIWLSLCLEIGAVPRTGIMNKPLISYGLKQFGFCPRSGGSKVELLRIREEDRKTLIQGDYDWVPAFAIFSSKKSLSGLYSRRYLRGQSIVVLNHPPTAEHKRRSTTIHLKTSFEHPIARDKSSVEREAMSDQLKSILKERLTLFSVGGLLKCVFAP</sequence>
<keyword evidence="5" id="KW-1185">Reference proteome</keyword>
<evidence type="ECO:0000256" key="2">
    <source>
        <dbReference type="PROSITE-ProRule" id="PRU00708"/>
    </source>
</evidence>
<dbReference type="PANTHER" id="PTHR47936:SF1">
    <property type="entry name" value="PENTATRICOPEPTIDE REPEAT-CONTAINING PROTEIN GUN1, CHLOROPLASTIC"/>
    <property type="match status" value="1"/>
</dbReference>
<dbReference type="Pfam" id="PF13041">
    <property type="entry name" value="PPR_2"/>
    <property type="match status" value="1"/>
</dbReference>
<dbReference type="InterPro" id="IPR002885">
    <property type="entry name" value="PPR_rpt"/>
</dbReference>
<dbReference type="NCBIfam" id="TIGR00756">
    <property type="entry name" value="PPR"/>
    <property type="match status" value="1"/>
</dbReference>
<gene>
    <name evidence="4" type="ORF">THAOC_03436</name>
</gene>
<comment type="caution">
    <text evidence="4">The sequence shown here is derived from an EMBL/GenBank/DDBJ whole genome shotgun (WGS) entry which is preliminary data.</text>
</comment>
<dbReference type="EMBL" id="AGNL01003310">
    <property type="protein sequence ID" value="EJK74865.1"/>
    <property type="molecule type" value="Genomic_DNA"/>
</dbReference>
<dbReference type="eggNOG" id="KOG4197">
    <property type="taxonomic scope" value="Eukaryota"/>
</dbReference>
<feature type="repeat" description="PPR" evidence="2">
    <location>
        <begin position="368"/>
        <end position="402"/>
    </location>
</feature>
<dbReference type="InterPro" id="IPR011990">
    <property type="entry name" value="TPR-like_helical_dom_sf"/>
</dbReference>
<reference evidence="4 5" key="1">
    <citation type="journal article" date="2012" name="Genome Biol.">
        <title>Genome and low-iron response of an oceanic diatom adapted to chronic iron limitation.</title>
        <authorList>
            <person name="Lommer M."/>
            <person name="Specht M."/>
            <person name="Roy A.S."/>
            <person name="Kraemer L."/>
            <person name="Andreson R."/>
            <person name="Gutowska M.A."/>
            <person name="Wolf J."/>
            <person name="Bergner S.V."/>
            <person name="Schilhabel M.B."/>
            <person name="Klostermeier U.C."/>
            <person name="Beiko R.G."/>
            <person name="Rosenstiel P."/>
            <person name="Hippler M."/>
            <person name="Laroche J."/>
        </authorList>
    </citation>
    <scope>NUCLEOTIDE SEQUENCE [LARGE SCALE GENOMIC DNA]</scope>
    <source>
        <strain evidence="4 5">CCMP1005</strain>
    </source>
</reference>
<dbReference type="PANTHER" id="PTHR47936">
    <property type="entry name" value="PPR_LONG DOMAIN-CONTAINING PROTEIN"/>
    <property type="match status" value="1"/>
</dbReference>
<name>K0TBI6_THAOC</name>
<dbReference type="OMA" id="HPLMANE"/>
<proteinExistence type="predicted"/>
<evidence type="ECO:0000313" key="5">
    <source>
        <dbReference type="Proteomes" id="UP000266841"/>
    </source>
</evidence>
<protein>
    <submittedName>
        <fullName evidence="4">Uncharacterized protein</fullName>
    </submittedName>
</protein>
<keyword evidence="1" id="KW-0677">Repeat</keyword>
<dbReference type="PROSITE" id="PS51375">
    <property type="entry name" value="PPR"/>
    <property type="match status" value="1"/>
</dbReference>
<feature type="region of interest" description="Disordered" evidence="3">
    <location>
        <begin position="25"/>
        <end position="48"/>
    </location>
</feature>
<dbReference type="OrthoDB" id="10265703at2759"/>
<organism evidence="4 5">
    <name type="scientific">Thalassiosira oceanica</name>
    <name type="common">Marine diatom</name>
    <dbReference type="NCBI Taxonomy" id="159749"/>
    <lineage>
        <taxon>Eukaryota</taxon>
        <taxon>Sar</taxon>
        <taxon>Stramenopiles</taxon>
        <taxon>Ochrophyta</taxon>
        <taxon>Bacillariophyta</taxon>
        <taxon>Coscinodiscophyceae</taxon>
        <taxon>Thalassiosirophycidae</taxon>
        <taxon>Thalassiosirales</taxon>
        <taxon>Thalassiosiraceae</taxon>
        <taxon>Thalassiosira</taxon>
    </lineage>
</organism>
<dbReference type="Pfam" id="PF01535">
    <property type="entry name" value="PPR"/>
    <property type="match status" value="1"/>
</dbReference>
<evidence type="ECO:0000256" key="3">
    <source>
        <dbReference type="SAM" id="MobiDB-lite"/>
    </source>
</evidence>
<dbReference type="AlphaFoldDB" id="K0TBI6"/>
<evidence type="ECO:0000313" key="4">
    <source>
        <dbReference type="EMBL" id="EJK74865.1"/>
    </source>
</evidence>
<dbReference type="Gene3D" id="1.25.40.10">
    <property type="entry name" value="Tetratricopeptide repeat domain"/>
    <property type="match status" value="2"/>
</dbReference>